<protein>
    <submittedName>
        <fullName evidence="4">Glycosyltransferase involved in cell wall biosynthesis</fullName>
    </submittedName>
</protein>
<dbReference type="GO" id="GO:0016740">
    <property type="term" value="F:transferase activity"/>
    <property type="evidence" value="ECO:0007669"/>
    <property type="project" value="UniProtKB-KW"/>
</dbReference>
<organism evidence="4 5">
    <name type="scientific">Granulicella aggregans</name>
    <dbReference type="NCBI Taxonomy" id="474949"/>
    <lineage>
        <taxon>Bacteria</taxon>
        <taxon>Pseudomonadati</taxon>
        <taxon>Acidobacteriota</taxon>
        <taxon>Terriglobia</taxon>
        <taxon>Terriglobales</taxon>
        <taxon>Acidobacteriaceae</taxon>
        <taxon>Granulicella</taxon>
    </lineage>
</organism>
<dbReference type="Gene3D" id="3.90.550.10">
    <property type="entry name" value="Spore Coat Polysaccharide Biosynthesis Protein SpsA, Chain A"/>
    <property type="match status" value="1"/>
</dbReference>
<feature type="region of interest" description="Disordered" evidence="1">
    <location>
        <begin position="55"/>
        <end position="74"/>
    </location>
</feature>
<dbReference type="AlphaFoldDB" id="A0A7W7ZHG2"/>
<dbReference type="SUPFAM" id="SSF53448">
    <property type="entry name" value="Nucleotide-diphospho-sugar transferases"/>
    <property type="match status" value="1"/>
</dbReference>
<dbReference type="CDD" id="cd00761">
    <property type="entry name" value="Glyco_tranf_GTA_type"/>
    <property type="match status" value="1"/>
</dbReference>
<name>A0A7W7ZHG2_9BACT</name>
<dbReference type="InterPro" id="IPR001173">
    <property type="entry name" value="Glyco_trans_2-like"/>
</dbReference>
<dbReference type="InterPro" id="IPR050834">
    <property type="entry name" value="Glycosyltransf_2"/>
</dbReference>
<evidence type="ECO:0000259" key="3">
    <source>
        <dbReference type="Pfam" id="PF00535"/>
    </source>
</evidence>
<keyword evidence="2" id="KW-0472">Membrane</keyword>
<dbReference type="Proteomes" id="UP000540989">
    <property type="component" value="Unassembled WGS sequence"/>
</dbReference>
<feature type="domain" description="Glycosyltransferase 2-like" evidence="3">
    <location>
        <begin position="2"/>
        <end position="114"/>
    </location>
</feature>
<evidence type="ECO:0000256" key="1">
    <source>
        <dbReference type="SAM" id="MobiDB-lite"/>
    </source>
</evidence>
<feature type="transmembrane region" description="Helical" evidence="2">
    <location>
        <begin position="271"/>
        <end position="288"/>
    </location>
</feature>
<keyword evidence="5" id="KW-1185">Reference proteome</keyword>
<gene>
    <name evidence="4" type="ORF">HDF16_004600</name>
</gene>
<evidence type="ECO:0000313" key="5">
    <source>
        <dbReference type="Proteomes" id="UP000540989"/>
    </source>
</evidence>
<dbReference type="InterPro" id="IPR029044">
    <property type="entry name" value="Nucleotide-diphossugar_trans"/>
</dbReference>
<reference evidence="4 5" key="1">
    <citation type="submission" date="2020-08" db="EMBL/GenBank/DDBJ databases">
        <title>Genomic Encyclopedia of Type Strains, Phase IV (KMG-V): Genome sequencing to study the core and pangenomes of soil and plant-associated prokaryotes.</title>
        <authorList>
            <person name="Whitman W."/>
        </authorList>
    </citation>
    <scope>NUCLEOTIDE SEQUENCE [LARGE SCALE GENOMIC DNA]</scope>
    <source>
        <strain evidence="4 5">M8UP14</strain>
    </source>
</reference>
<accession>A0A7W7ZHG2</accession>
<dbReference type="PANTHER" id="PTHR43685">
    <property type="entry name" value="GLYCOSYLTRANSFERASE"/>
    <property type="match status" value="1"/>
</dbReference>
<keyword evidence="2" id="KW-1133">Transmembrane helix</keyword>
<keyword evidence="4" id="KW-0808">Transferase</keyword>
<dbReference type="PANTHER" id="PTHR43685:SF2">
    <property type="entry name" value="GLYCOSYLTRANSFERASE 2-LIKE DOMAIN-CONTAINING PROTEIN"/>
    <property type="match status" value="1"/>
</dbReference>
<dbReference type="Pfam" id="PF00535">
    <property type="entry name" value="Glycos_transf_2"/>
    <property type="match status" value="1"/>
</dbReference>
<comment type="caution">
    <text evidence="4">The sequence shown here is derived from an EMBL/GenBank/DDBJ whole genome shotgun (WGS) entry which is preliminary data.</text>
</comment>
<evidence type="ECO:0000256" key="2">
    <source>
        <dbReference type="SAM" id="Phobius"/>
    </source>
</evidence>
<keyword evidence="2" id="KW-0812">Transmembrane</keyword>
<proteinExistence type="predicted"/>
<sequence length="308" mass="35072">MIIPTLRRPELVLRAVNSVLQQTMQDFEILVIIDGKDDASEKSLGTITDPRLKVTMNPQSQGPAQARNIGGSQARGTWSTFLDDDDEWLPNKLEEQVRVARELGGDRILLAAQFIDSGPAFERILPLRDPDPGEDMSEYLFCRKGPLRVQGLVQTSTYFVSTRLLQEFPLKAGLTPHEDYDWLMRVSKRCDRPFTVVPGPLSIYHNEQITNREGAGGNFDFHWDYAHRNRELFTPSAFSFYLSVFCTPSAVKSTDKWKRLRMVLRGIWQGKPSLTCMTTFLGFAFFSLETRRKLRNTFQAFAGSKKPA</sequence>
<evidence type="ECO:0000313" key="4">
    <source>
        <dbReference type="EMBL" id="MBB5059871.1"/>
    </source>
</evidence>
<dbReference type="EMBL" id="JACHIP010000007">
    <property type="protein sequence ID" value="MBB5059871.1"/>
    <property type="molecule type" value="Genomic_DNA"/>
</dbReference>